<dbReference type="STRING" id="1250231.SAMN04488552_3173"/>
<sequence length="165" mass="19393">MRNKILMYLFIFSLLFIVFIYVNDKRILDSKQEKIDYLQYKLNEAEADQINTDDVVETEDYFNLENNEDAITYFEKKDIDTKDLILKIEDAIISKNSADEDNALVPQAGMEGNMRINKIKVLNHKWIIADFTDGTYWGEVFLGYEVAENGEINFYPEKSFLYPLN</sequence>
<keyword evidence="1" id="KW-0812">Transmembrane</keyword>
<dbReference type="RefSeq" id="WP_089663715.1">
    <property type="nucleotide sequence ID" value="NZ_LT629745.1"/>
</dbReference>
<gene>
    <name evidence="2" type="ORF">SAMN04488552_3173</name>
</gene>
<dbReference type="AlphaFoldDB" id="A0A1H1S893"/>
<organism evidence="2 3">
    <name type="scientific">Christiangramia echinicola</name>
    <dbReference type="NCBI Taxonomy" id="279359"/>
    <lineage>
        <taxon>Bacteria</taxon>
        <taxon>Pseudomonadati</taxon>
        <taxon>Bacteroidota</taxon>
        <taxon>Flavobacteriia</taxon>
        <taxon>Flavobacteriales</taxon>
        <taxon>Flavobacteriaceae</taxon>
        <taxon>Christiangramia</taxon>
    </lineage>
</organism>
<evidence type="ECO:0000313" key="3">
    <source>
        <dbReference type="Proteomes" id="UP000198858"/>
    </source>
</evidence>
<feature type="transmembrane region" description="Helical" evidence="1">
    <location>
        <begin position="6"/>
        <end position="22"/>
    </location>
</feature>
<reference evidence="2 3" key="1">
    <citation type="submission" date="2016-10" db="EMBL/GenBank/DDBJ databases">
        <authorList>
            <person name="Varghese N."/>
            <person name="Submissions S."/>
        </authorList>
    </citation>
    <scope>NUCLEOTIDE SEQUENCE [LARGE SCALE GENOMIC DNA]</scope>
    <source>
        <strain evidence="2 3">Mar_2010_102</strain>
    </source>
</reference>
<dbReference type="EMBL" id="LT629745">
    <property type="protein sequence ID" value="SDS44194.1"/>
    <property type="molecule type" value="Genomic_DNA"/>
</dbReference>
<evidence type="ECO:0008006" key="4">
    <source>
        <dbReference type="Google" id="ProtNLM"/>
    </source>
</evidence>
<proteinExistence type="predicted"/>
<keyword evidence="1" id="KW-0472">Membrane</keyword>
<evidence type="ECO:0000256" key="1">
    <source>
        <dbReference type="SAM" id="Phobius"/>
    </source>
</evidence>
<evidence type="ECO:0000313" key="2">
    <source>
        <dbReference type="EMBL" id="SDS44194.1"/>
    </source>
</evidence>
<dbReference type="Proteomes" id="UP000198858">
    <property type="component" value="Chromosome I"/>
</dbReference>
<protein>
    <recommendedName>
        <fullName evidence="4">Hydrolase</fullName>
    </recommendedName>
</protein>
<accession>A0A1H1S893</accession>
<keyword evidence="1" id="KW-1133">Transmembrane helix</keyword>
<keyword evidence="3" id="KW-1185">Reference proteome</keyword>
<name>A0A1H1S893_9FLAO</name>